<dbReference type="InterPro" id="IPR036737">
    <property type="entry name" value="OmpA-like_sf"/>
</dbReference>
<gene>
    <name evidence="6" type="ORF">ACFSQS_10765</name>
</gene>
<dbReference type="PROSITE" id="PS51123">
    <property type="entry name" value="OMPA_2"/>
    <property type="match status" value="1"/>
</dbReference>
<organism evidence="6 7">
    <name type="scientific">Gelatiniphilus marinus</name>
    <dbReference type="NCBI Taxonomy" id="1759464"/>
    <lineage>
        <taxon>Bacteria</taxon>
        <taxon>Pseudomonadati</taxon>
        <taxon>Bacteroidota</taxon>
        <taxon>Flavobacteriia</taxon>
        <taxon>Flavobacteriales</taxon>
        <taxon>Flavobacteriaceae</taxon>
        <taxon>Gelatiniphilus</taxon>
    </lineage>
</organism>
<proteinExistence type="predicted"/>
<comment type="caution">
    <text evidence="6">The sequence shown here is derived from an EMBL/GenBank/DDBJ whole genome shotgun (WGS) entry which is preliminary data.</text>
</comment>
<reference evidence="7" key="1">
    <citation type="journal article" date="2019" name="Int. J. Syst. Evol. Microbiol.">
        <title>The Global Catalogue of Microorganisms (GCM) 10K type strain sequencing project: providing services to taxonomists for standard genome sequencing and annotation.</title>
        <authorList>
            <consortium name="The Broad Institute Genomics Platform"/>
            <consortium name="The Broad Institute Genome Sequencing Center for Infectious Disease"/>
            <person name="Wu L."/>
            <person name="Ma J."/>
        </authorList>
    </citation>
    <scope>NUCLEOTIDE SEQUENCE [LARGE SCALE GENOMIC DNA]</scope>
    <source>
        <strain evidence="7">KCTC 42903</strain>
    </source>
</reference>
<dbReference type="InterPro" id="IPR050330">
    <property type="entry name" value="Bact_OuterMem_StrucFunc"/>
</dbReference>
<keyword evidence="2 4" id="KW-0472">Membrane</keyword>
<dbReference type="InterPro" id="IPR006664">
    <property type="entry name" value="OMP_bac"/>
</dbReference>
<name>A0ABW5JTC8_9FLAO</name>
<evidence type="ECO:0000313" key="7">
    <source>
        <dbReference type="Proteomes" id="UP001597441"/>
    </source>
</evidence>
<dbReference type="PRINTS" id="PR01023">
    <property type="entry name" value="NAFLGMOTY"/>
</dbReference>
<evidence type="ECO:0000259" key="5">
    <source>
        <dbReference type="PROSITE" id="PS51123"/>
    </source>
</evidence>
<keyword evidence="3" id="KW-0998">Cell outer membrane</keyword>
<feature type="domain" description="OmpA-like" evidence="5">
    <location>
        <begin position="252"/>
        <end position="368"/>
    </location>
</feature>
<keyword evidence="7" id="KW-1185">Reference proteome</keyword>
<comment type="subcellular location">
    <subcellularLocation>
        <location evidence="1">Cell outer membrane</location>
    </subcellularLocation>
</comment>
<evidence type="ECO:0000256" key="4">
    <source>
        <dbReference type="PROSITE-ProRule" id="PRU00473"/>
    </source>
</evidence>
<sequence>MNNIKILFFLFSISIFSQNLVQNPSFENTKRCSEIIGAFDHNVINWTSPTFGTTDLFNSCAKGQVGIPSNYNGLQQAKDGDKYAGFYLHSDDNYREYVQVELSNKLEKGKKYKVEFFISLAENSDFAIKNIDYLLSANELNTSIFREMSERQLNKNSVENFKIHKIENNRYYDNKSSWTILSSEFTAQGNEKYLTIGNFLKNSKTEKLLVSNKNRNNMSYYYIDLVSLQDANWKDSKPKEIVVDTKKDDITIALNKDYTFQNVIFDFNSWELSRDAKIEINTIYNYLTQNRNTKIIISGHTDNVGDTEFNQALSQKRAKSVSDYFINLGLTKSRISFVGYGSEKPISTNETEEGRNKNRRVEFKIVKK</sequence>
<evidence type="ECO:0000313" key="6">
    <source>
        <dbReference type="EMBL" id="MFD2535584.1"/>
    </source>
</evidence>
<evidence type="ECO:0000256" key="2">
    <source>
        <dbReference type="ARBA" id="ARBA00023136"/>
    </source>
</evidence>
<dbReference type="PRINTS" id="PR01021">
    <property type="entry name" value="OMPADOMAIN"/>
</dbReference>
<dbReference type="PANTHER" id="PTHR30329">
    <property type="entry name" value="STATOR ELEMENT OF FLAGELLAR MOTOR COMPLEX"/>
    <property type="match status" value="1"/>
</dbReference>
<accession>A0ABW5JTC8</accession>
<dbReference type="Pfam" id="PF00691">
    <property type="entry name" value="OmpA"/>
    <property type="match status" value="1"/>
</dbReference>
<dbReference type="Gene3D" id="2.60.120.260">
    <property type="entry name" value="Galactose-binding domain-like"/>
    <property type="match status" value="1"/>
</dbReference>
<dbReference type="InterPro" id="IPR006665">
    <property type="entry name" value="OmpA-like"/>
</dbReference>
<dbReference type="CDD" id="cd07185">
    <property type="entry name" value="OmpA_C-like"/>
    <property type="match status" value="1"/>
</dbReference>
<dbReference type="RefSeq" id="WP_388018352.1">
    <property type="nucleotide sequence ID" value="NZ_JBHUDT010000004.1"/>
</dbReference>
<dbReference type="EMBL" id="JBHULK010000004">
    <property type="protein sequence ID" value="MFD2535584.1"/>
    <property type="molecule type" value="Genomic_DNA"/>
</dbReference>
<dbReference type="SUPFAM" id="SSF103088">
    <property type="entry name" value="OmpA-like"/>
    <property type="match status" value="1"/>
</dbReference>
<protein>
    <submittedName>
        <fullName evidence="6">OmpA family protein</fullName>
    </submittedName>
</protein>
<dbReference type="PANTHER" id="PTHR30329:SF21">
    <property type="entry name" value="LIPOPROTEIN YIAD-RELATED"/>
    <property type="match status" value="1"/>
</dbReference>
<dbReference type="Proteomes" id="UP001597441">
    <property type="component" value="Unassembled WGS sequence"/>
</dbReference>
<evidence type="ECO:0000256" key="3">
    <source>
        <dbReference type="ARBA" id="ARBA00023237"/>
    </source>
</evidence>
<evidence type="ECO:0000256" key="1">
    <source>
        <dbReference type="ARBA" id="ARBA00004442"/>
    </source>
</evidence>
<dbReference type="Gene3D" id="3.30.1330.60">
    <property type="entry name" value="OmpA-like domain"/>
    <property type="match status" value="1"/>
</dbReference>